<dbReference type="PANTHER" id="PTHR38340:SF1">
    <property type="entry name" value="S-LAYER PROTEIN"/>
    <property type="match status" value="1"/>
</dbReference>
<proteinExistence type="predicted"/>
<dbReference type="GO" id="GO:0005509">
    <property type="term" value="F:calcium ion binding"/>
    <property type="evidence" value="ECO:0007669"/>
    <property type="project" value="InterPro"/>
</dbReference>
<gene>
    <name evidence="4" type="primary">hlyA</name>
    <name evidence="4" type="ORF">ERS008555_02726</name>
</gene>
<dbReference type="AlphaFoldDB" id="A0A0U1HUT2"/>
<dbReference type="Gene3D" id="2.150.10.10">
    <property type="entry name" value="Serralysin-like metalloprotease, C-terminal"/>
    <property type="match status" value="1"/>
</dbReference>
<dbReference type="PANTHER" id="PTHR38340">
    <property type="entry name" value="S-LAYER PROTEIN"/>
    <property type="match status" value="1"/>
</dbReference>
<accession>A0A0U1HUT2</accession>
<dbReference type="Pfam" id="PF00353">
    <property type="entry name" value="HemolysinCabind"/>
    <property type="match status" value="3"/>
</dbReference>
<dbReference type="RefSeq" id="WP_082241262.1">
    <property type="nucleotide sequence ID" value="NZ_CTKE01000013.1"/>
</dbReference>
<dbReference type="SUPFAM" id="SSF51120">
    <property type="entry name" value="beta-Roll"/>
    <property type="match status" value="1"/>
</dbReference>
<keyword evidence="3" id="KW-0106">Calcium</keyword>
<protein>
    <submittedName>
        <fullName evidence="4">Putative hemolysin</fullName>
    </submittedName>
</protein>
<dbReference type="InterPro" id="IPR011049">
    <property type="entry name" value="Serralysin-like_metalloprot_C"/>
</dbReference>
<organism evidence="4 5">
    <name type="scientific">Yersinia rohdei</name>
    <dbReference type="NCBI Taxonomy" id="29485"/>
    <lineage>
        <taxon>Bacteria</taxon>
        <taxon>Pseudomonadati</taxon>
        <taxon>Pseudomonadota</taxon>
        <taxon>Gammaproteobacteria</taxon>
        <taxon>Enterobacterales</taxon>
        <taxon>Yersiniaceae</taxon>
        <taxon>Yersinia</taxon>
    </lineage>
</organism>
<dbReference type="InterPro" id="IPR050557">
    <property type="entry name" value="RTX_toxin/Mannuronan_C5-epim"/>
</dbReference>
<dbReference type="STRING" id="29485.CH64_3761"/>
<reference evidence="4 5" key="1">
    <citation type="submission" date="2015-03" db="EMBL/GenBank/DDBJ databases">
        <authorList>
            <person name="Murphy D."/>
        </authorList>
    </citation>
    <scope>NUCLEOTIDE SEQUENCE [LARGE SCALE GENOMIC DNA]</scope>
    <source>
        <strain evidence="4 5">68/02</strain>
    </source>
</reference>
<dbReference type="GO" id="GO:0005576">
    <property type="term" value="C:extracellular region"/>
    <property type="evidence" value="ECO:0007669"/>
    <property type="project" value="UniProtKB-SubCell"/>
</dbReference>
<keyword evidence="2" id="KW-0964">Secreted</keyword>
<dbReference type="EMBL" id="CTKE01000013">
    <property type="protein sequence ID" value="CQI92667.1"/>
    <property type="molecule type" value="Genomic_DNA"/>
</dbReference>
<name>A0A0U1HUT2_YERRO</name>
<dbReference type="PRINTS" id="PR00313">
    <property type="entry name" value="CABNDNGRPT"/>
</dbReference>
<sequence length="330" mass="36772">MSYNANLINGSDENDHLAGGDSDDIIFGYASFDSLFGQGGNDILVGGTGNDGLAGGAGNDFIDAGDGDDELYGDANGLGPFAYQSEARGNDILFGGKGLDRIEGGRNNDYLAGGTGDDMYLFSSFEGINMIVEYGGEKNTICINDYFLHELKFKRYGNHLMISSAEAHINNLTIVIYDQYAEDGYKVNKLETRSYIKYSSEEDKKYYENNILTMVKNNFGNTDDILNKLTHEYDLGDIYRTDLTYVFSSKMPDTEKLTKETLIDVLKDRNDKLQNMYENNPLHFGDNLPDISYISAALSSFAPKEAQQAYPTYLKHHYMLENSVYNSLLV</sequence>
<evidence type="ECO:0000256" key="2">
    <source>
        <dbReference type="ARBA" id="ARBA00022525"/>
    </source>
</evidence>
<evidence type="ECO:0000256" key="1">
    <source>
        <dbReference type="ARBA" id="ARBA00004613"/>
    </source>
</evidence>
<dbReference type="OrthoDB" id="6480561at2"/>
<evidence type="ECO:0000313" key="5">
    <source>
        <dbReference type="Proteomes" id="UP000042054"/>
    </source>
</evidence>
<comment type="subcellular location">
    <subcellularLocation>
        <location evidence="1">Secreted</location>
    </subcellularLocation>
</comment>
<dbReference type="InterPro" id="IPR001343">
    <property type="entry name" value="Hemolysn_Ca-bd"/>
</dbReference>
<evidence type="ECO:0000313" key="4">
    <source>
        <dbReference type="EMBL" id="CQI92667.1"/>
    </source>
</evidence>
<dbReference type="InterPro" id="IPR018511">
    <property type="entry name" value="Hemolysin-typ_Ca-bd_CS"/>
</dbReference>
<dbReference type="Proteomes" id="UP000042054">
    <property type="component" value="Unassembled WGS sequence"/>
</dbReference>
<evidence type="ECO:0000256" key="3">
    <source>
        <dbReference type="ARBA" id="ARBA00022837"/>
    </source>
</evidence>
<dbReference type="PROSITE" id="PS00330">
    <property type="entry name" value="HEMOLYSIN_CALCIUM"/>
    <property type="match status" value="2"/>
</dbReference>